<dbReference type="PROSITE" id="PS00141">
    <property type="entry name" value="ASP_PROTEASE"/>
    <property type="match status" value="1"/>
</dbReference>
<accession>A0A0D2LD12</accession>
<proteinExistence type="predicted"/>
<evidence type="ECO:0000313" key="3">
    <source>
        <dbReference type="Proteomes" id="UP000054498"/>
    </source>
</evidence>
<dbReference type="EMBL" id="KK100638">
    <property type="protein sequence ID" value="KIZ04604.1"/>
    <property type="molecule type" value="Genomic_DNA"/>
</dbReference>
<feature type="region of interest" description="Disordered" evidence="1">
    <location>
        <begin position="450"/>
        <end position="520"/>
    </location>
</feature>
<evidence type="ECO:0000256" key="1">
    <source>
        <dbReference type="SAM" id="MobiDB-lite"/>
    </source>
</evidence>
<keyword evidence="3" id="KW-1185">Reference proteome</keyword>
<dbReference type="Proteomes" id="UP000054498">
    <property type="component" value="Unassembled WGS sequence"/>
</dbReference>
<sequence length="872" mass="87023">MESSWRTTAAMKFGKSENELRELVGGGEFRLNRDSLMAHYACTFGGPEAAGNGALAAAADPLAADVASPQSLVAPGLGDPDPSLAFKLHSRPGAPRTLYLDFTGHTTTGTQWNREPCFEADTSFCFSTTRAFPPSFVTPPFDLDGNTTGFTTAEMRAIVTIWVNVAEDYSPFNVDVTTEEPTFSLGNRVGMRVCIGGSDLDWFSYNTGGQMVTGGVAFVSTFGVARLGAGYPSNGNEVAPAYAEATLPFQDDLAIIARFVPLAADEAGGTLAAARALANTSSEAGASFVGIISGASDVDMFRFSSGEGNVSVALTLASTAGQLSPNATITTDGIYYLSVRGAGRGANATTGFTSYGSTGQYRVTVTAPASNSSIDISGDAGNSTSGTGANGTVAAGTNGTGGSSFNGTVDSGTNSTAGSGNNGTAGGGTNGTVGGTNGTVGGTNGTVGGATNGTVGGTTNGTVGGTTNGTGGGTKNGTVGGVNNGIAGSGTNTTSGSGTNTTSGSVTNGTTGGAKNGTVGGITNGTVGNGTNGTGAVGINATVGATGGTSSKTTVSCKSPGDVTLPQTFNGSCSSAVLAVSDLYTTGGLPGTDVSVTPTLPADSLYAPGNYSYAVIAGSGANCTVSFTVTQGPGCSNATAVTCTAAPKVVTLATGSCEGVTIPRWQLFTGGGNTTVTPALPTDMYFTPGRMTKFKVVAADQVSRCTFNLGKSANVTLSPGGALRQGVRKVKVTADYGKVSAKTTCTVNVMDQQAPNITLVPASGSLCAYPKKGSTSACFSIRKLADVSDNCRPKPTLLFRSCTVTANGASKDCFQDKSKRVCVRYNNGTAPLTAQAVFTARDASGNESPAKTVTITAYSVQPNPVPPGCEPK</sequence>
<dbReference type="STRING" id="145388.A0A0D2LD12"/>
<dbReference type="GO" id="GO:0006508">
    <property type="term" value="P:proteolysis"/>
    <property type="evidence" value="ECO:0007669"/>
    <property type="project" value="InterPro"/>
</dbReference>
<dbReference type="KEGG" id="mng:MNEG_3351"/>
<organism evidence="2 3">
    <name type="scientific">Monoraphidium neglectum</name>
    <dbReference type="NCBI Taxonomy" id="145388"/>
    <lineage>
        <taxon>Eukaryota</taxon>
        <taxon>Viridiplantae</taxon>
        <taxon>Chlorophyta</taxon>
        <taxon>core chlorophytes</taxon>
        <taxon>Chlorophyceae</taxon>
        <taxon>CS clade</taxon>
        <taxon>Sphaeropleales</taxon>
        <taxon>Selenastraceae</taxon>
        <taxon>Monoraphidium</taxon>
    </lineage>
</organism>
<feature type="compositionally biased region" description="Low complexity" evidence="1">
    <location>
        <begin position="484"/>
        <end position="509"/>
    </location>
</feature>
<feature type="compositionally biased region" description="Gly residues" evidence="1">
    <location>
        <begin position="450"/>
        <end position="483"/>
    </location>
</feature>
<dbReference type="GO" id="GO:0004190">
    <property type="term" value="F:aspartic-type endopeptidase activity"/>
    <property type="evidence" value="ECO:0007669"/>
    <property type="project" value="InterPro"/>
</dbReference>
<dbReference type="RefSeq" id="XP_013903623.1">
    <property type="nucleotide sequence ID" value="XM_014048169.1"/>
</dbReference>
<reference evidence="2 3" key="1">
    <citation type="journal article" date="2013" name="BMC Genomics">
        <title>Reconstruction of the lipid metabolism for the microalga Monoraphidium neglectum from its genome sequence reveals characteristics suitable for biofuel production.</title>
        <authorList>
            <person name="Bogen C."/>
            <person name="Al-Dilaimi A."/>
            <person name="Albersmeier A."/>
            <person name="Wichmann J."/>
            <person name="Grundmann M."/>
            <person name="Rupp O."/>
            <person name="Lauersen K.J."/>
            <person name="Blifernez-Klassen O."/>
            <person name="Kalinowski J."/>
            <person name="Goesmann A."/>
            <person name="Mussgnug J.H."/>
            <person name="Kruse O."/>
        </authorList>
    </citation>
    <scope>NUCLEOTIDE SEQUENCE [LARGE SCALE GENOMIC DNA]</scope>
    <source>
        <strain evidence="2 3">SAG 48.87</strain>
    </source>
</reference>
<name>A0A0D2LD12_9CHLO</name>
<dbReference type="AlphaFoldDB" id="A0A0D2LD12"/>
<gene>
    <name evidence="2" type="ORF">MNEG_3351</name>
</gene>
<protein>
    <submittedName>
        <fullName evidence="2">Uncharacterized protein</fullName>
    </submittedName>
</protein>
<dbReference type="InterPro" id="IPR001969">
    <property type="entry name" value="Aspartic_peptidase_AS"/>
</dbReference>
<feature type="region of interest" description="Disordered" evidence="1">
    <location>
        <begin position="372"/>
        <end position="436"/>
    </location>
</feature>
<dbReference type="GeneID" id="25736229"/>
<dbReference type="OrthoDB" id="560110at2759"/>
<feature type="compositionally biased region" description="Gly residues" evidence="1">
    <location>
        <begin position="510"/>
        <end position="520"/>
    </location>
</feature>
<feature type="compositionally biased region" description="Low complexity" evidence="1">
    <location>
        <begin position="405"/>
        <end position="419"/>
    </location>
</feature>
<evidence type="ECO:0000313" key="2">
    <source>
        <dbReference type="EMBL" id="KIZ04604.1"/>
    </source>
</evidence>
<feature type="compositionally biased region" description="Low complexity" evidence="1">
    <location>
        <begin position="380"/>
        <end position="397"/>
    </location>
</feature>
<feature type="compositionally biased region" description="Gly residues" evidence="1">
    <location>
        <begin position="420"/>
        <end position="436"/>
    </location>
</feature>